<dbReference type="InterPro" id="IPR000228">
    <property type="entry name" value="RNA3'_term_phos_cyc"/>
</dbReference>
<dbReference type="GO" id="GO:0006396">
    <property type="term" value="P:RNA processing"/>
    <property type="evidence" value="ECO:0007669"/>
    <property type="project" value="InterPro"/>
</dbReference>
<feature type="domain" description="RNA 3'-terminal phosphate cyclase insert" evidence="5">
    <location>
        <begin position="17"/>
        <end position="116"/>
    </location>
</feature>
<dbReference type="GO" id="GO:0000166">
    <property type="term" value="F:nucleotide binding"/>
    <property type="evidence" value="ECO:0007669"/>
    <property type="project" value="UniProtKB-KW"/>
</dbReference>
<gene>
    <name evidence="6" type="ORF">Metus_1113</name>
</gene>
<dbReference type="SUPFAM" id="SSF52913">
    <property type="entry name" value="RNA 3'-terminal phosphate cyclase, RPTC, insert domain"/>
    <property type="match status" value="1"/>
</dbReference>
<dbReference type="GO" id="GO:0003963">
    <property type="term" value="F:RNA-3'-phosphate cyclase activity"/>
    <property type="evidence" value="ECO:0007669"/>
    <property type="project" value="TreeGrafter"/>
</dbReference>
<dbReference type="EMBL" id="RXGA01000003">
    <property type="protein sequence ID" value="RWX73139.1"/>
    <property type="molecule type" value="Genomic_DNA"/>
</dbReference>
<dbReference type="Gene3D" id="3.30.360.20">
    <property type="entry name" value="RNA 3'-terminal phosphate cyclase, insert domain"/>
    <property type="match status" value="1"/>
</dbReference>
<dbReference type="Gene3D" id="3.65.10.20">
    <property type="entry name" value="RNA 3'-terminal phosphate cyclase domain"/>
    <property type="match status" value="1"/>
</dbReference>
<evidence type="ECO:0000313" key="7">
    <source>
        <dbReference type="Proteomes" id="UP000288215"/>
    </source>
</evidence>
<evidence type="ECO:0000256" key="2">
    <source>
        <dbReference type="ARBA" id="ARBA00021428"/>
    </source>
</evidence>
<comment type="similarity">
    <text evidence="1">Belongs to the RNA 3'-terminal cyclase family. Type 1 subfamily.</text>
</comment>
<dbReference type="Proteomes" id="UP000288215">
    <property type="component" value="Unassembled WGS sequence"/>
</dbReference>
<reference evidence="6 7" key="1">
    <citation type="submission" date="2018-12" db="EMBL/GenBank/DDBJ databases">
        <title>The complete genome of the methanogenic archaea of the candidate phylum Verstraetearchaeota, obtained from the metagenome of underground thermal water.</title>
        <authorList>
            <person name="Kadnikov V.V."/>
            <person name="Mardanov A.V."/>
            <person name="Beletsky A.V."/>
            <person name="Karnachuk O.V."/>
            <person name="Ravin N.V."/>
        </authorList>
    </citation>
    <scope>NUCLEOTIDE SEQUENCE [LARGE SCALE GENOMIC DNA]</scope>
    <source>
        <strain evidence="6">Ch88</strain>
    </source>
</reference>
<dbReference type="InterPro" id="IPR037136">
    <property type="entry name" value="RNA3'_phos_cyclase_dom_sf"/>
</dbReference>
<keyword evidence="4" id="KW-0547">Nucleotide-binding</keyword>
<evidence type="ECO:0000259" key="5">
    <source>
        <dbReference type="Pfam" id="PF05189"/>
    </source>
</evidence>
<sequence>MRLSVAPSKGLNPVKAVERGRVETVRGISHCTNLPSHVASRQASSAERALRRAGYENVRIVIETGTNPLGGPGSGIAVWAETSTEFRIGADALGSKERRAEEVGEIAAGKLLEELQSGMALDSHLGDMLIPLVALAGGVSKIGVSKITPHSETMIWLCSKFLGTRFEIERLKGGGAVIEVEGKAPSRK</sequence>
<name>A0A3S3RMH2_METS7</name>
<dbReference type="PANTHER" id="PTHR11096">
    <property type="entry name" value="RNA 3' TERMINAL PHOSPHATE CYCLASE"/>
    <property type="match status" value="1"/>
</dbReference>
<evidence type="ECO:0000313" key="6">
    <source>
        <dbReference type="EMBL" id="RWX73139.1"/>
    </source>
</evidence>
<dbReference type="InterPro" id="IPR036553">
    <property type="entry name" value="RPTC_insert"/>
</dbReference>
<dbReference type="InterPro" id="IPR013791">
    <property type="entry name" value="RNA3'-term_phos_cycl_insert"/>
</dbReference>
<dbReference type="AlphaFoldDB" id="A0A3S3RMH2"/>
<accession>A0A3S3RMH2</accession>
<organism evidence="6 7">
    <name type="scientific">Methanosuratincola subterraneus</name>
    <dbReference type="NCBI Taxonomy" id="2593994"/>
    <lineage>
        <taxon>Archaea</taxon>
        <taxon>Thermoproteota</taxon>
        <taxon>Methanosuratincolia</taxon>
        <taxon>Candidatus Methanomethylicales</taxon>
        <taxon>Candidatus Methanomethylicaceae</taxon>
        <taxon>Candidatus Methanosuratincola (ex Vanwonterghem et al. 2016)</taxon>
    </lineage>
</organism>
<dbReference type="PANTHER" id="PTHR11096:SF0">
    <property type="entry name" value="RNA 3'-TERMINAL PHOSPHATE CYCLASE"/>
    <property type="match status" value="1"/>
</dbReference>
<dbReference type="Pfam" id="PF05189">
    <property type="entry name" value="RTC_insert"/>
    <property type="match status" value="1"/>
</dbReference>
<proteinExistence type="inferred from homology"/>
<comment type="caution">
    <text evidence="6">The sequence shown here is derived from an EMBL/GenBank/DDBJ whole genome shotgun (WGS) entry which is preliminary data.</text>
</comment>
<protein>
    <recommendedName>
        <fullName evidence="2">RNA 3'-terminal phosphate cyclase</fullName>
    </recommendedName>
</protein>
<keyword evidence="3" id="KW-0436">Ligase</keyword>
<evidence type="ECO:0000256" key="3">
    <source>
        <dbReference type="ARBA" id="ARBA00022598"/>
    </source>
</evidence>
<evidence type="ECO:0000256" key="1">
    <source>
        <dbReference type="ARBA" id="ARBA00009206"/>
    </source>
</evidence>
<evidence type="ECO:0000256" key="4">
    <source>
        <dbReference type="ARBA" id="ARBA00022741"/>
    </source>
</evidence>
<dbReference type="FunFam" id="3.30.360.20:FF:000002">
    <property type="entry name" value="RNA terminal phosphate cyclase-like 1"/>
    <property type="match status" value="1"/>
</dbReference>